<comment type="similarity">
    <text evidence="1">Belongs to the oxygen-dependent FAD-linked oxidoreductase family.</text>
</comment>
<dbReference type="InterPro" id="IPR012951">
    <property type="entry name" value="BBE"/>
</dbReference>
<dbReference type="STRING" id="69771.A0A1V6P0X5"/>
<evidence type="ECO:0000259" key="6">
    <source>
        <dbReference type="PROSITE" id="PS51387"/>
    </source>
</evidence>
<dbReference type="Pfam" id="PF08031">
    <property type="entry name" value="BBE"/>
    <property type="match status" value="1"/>
</dbReference>
<name>A0A1V6P0X5_PENDC</name>
<evidence type="ECO:0008006" key="9">
    <source>
        <dbReference type="Google" id="ProtNLM"/>
    </source>
</evidence>
<dbReference type="PROSITE" id="PS51257">
    <property type="entry name" value="PROKAR_LIPOPROTEIN"/>
    <property type="match status" value="1"/>
</dbReference>
<evidence type="ECO:0000313" key="7">
    <source>
        <dbReference type="EMBL" id="OQD70593.1"/>
    </source>
</evidence>
<evidence type="ECO:0000256" key="3">
    <source>
        <dbReference type="ARBA" id="ARBA00023125"/>
    </source>
</evidence>
<dbReference type="PANTHER" id="PTHR13878">
    <property type="entry name" value="GULONOLACTONE OXIDASE"/>
    <property type="match status" value="1"/>
</dbReference>
<accession>A0A1V6P0X5</accession>
<dbReference type="InterPro" id="IPR016166">
    <property type="entry name" value="FAD-bd_PCMH"/>
</dbReference>
<dbReference type="InterPro" id="IPR050432">
    <property type="entry name" value="FAD-linked_Oxidoreductases_BP"/>
</dbReference>
<organism evidence="7 8">
    <name type="scientific">Penicillium decumbens</name>
    <dbReference type="NCBI Taxonomy" id="69771"/>
    <lineage>
        <taxon>Eukaryota</taxon>
        <taxon>Fungi</taxon>
        <taxon>Dikarya</taxon>
        <taxon>Ascomycota</taxon>
        <taxon>Pezizomycotina</taxon>
        <taxon>Eurotiomycetes</taxon>
        <taxon>Eurotiomycetidae</taxon>
        <taxon>Eurotiales</taxon>
        <taxon>Aspergillaceae</taxon>
        <taxon>Penicillium</taxon>
    </lineage>
</organism>
<evidence type="ECO:0000256" key="4">
    <source>
        <dbReference type="SAM" id="SignalP"/>
    </source>
</evidence>
<feature type="domain" description="HTH CENPB-type" evidence="5">
    <location>
        <begin position="612"/>
        <end position="674"/>
    </location>
</feature>
<proteinExistence type="inferred from homology"/>
<dbReference type="GO" id="GO:0003677">
    <property type="term" value="F:DNA binding"/>
    <property type="evidence" value="ECO:0007669"/>
    <property type="project" value="UniProtKB-KW"/>
</dbReference>
<keyword evidence="4" id="KW-0732">Signal</keyword>
<evidence type="ECO:0000256" key="2">
    <source>
        <dbReference type="ARBA" id="ARBA00023002"/>
    </source>
</evidence>
<evidence type="ECO:0000256" key="1">
    <source>
        <dbReference type="ARBA" id="ARBA00005466"/>
    </source>
</evidence>
<reference evidence="8" key="1">
    <citation type="journal article" date="2017" name="Nat. Microbiol.">
        <title>Global analysis of biosynthetic gene clusters reveals vast potential of secondary metabolite production in Penicillium species.</title>
        <authorList>
            <person name="Nielsen J.C."/>
            <person name="Grijseels S."/>
            <person name="Prigent S."/>
            <person name="Ji B."/>
            <person name="Dainat J."/>
            <person name="Nielsen K.F."/>
            <person name="Frisvad J.C."/>
            <person name="Workman M."/>
            <person name="Nielsen J."/>
        </authorList>
    </citation>
    <scope>NUCLEOTIDE SEQUENCE [LARGE SCALE GENOMIC DNA]</scope>
    <source>
        <strain evidence="8">IBT 11843</strain>
    </source>
</reference>
<dbReference type="SUPFAM" id="SSF56176">
    <property type="entry name" value="FAD-binding/transporter-associated domain-like"/>
    <property type="match status" value="1"/>
</dbReference>
<dbReference type="InterPro" id="IPR006600">
    <property type="entry name" value="HTH_CenpB_DNA-bd_dom"/>
</dbReference>
<protein>
    <recommendedName>
        <fullName evidence="9">FAD-binding PCMH-type domain-containing protein</fullName>
    </recommendedName>
</protein>
<dbReference type="InterPro" id="IPR006094">
    <property type="entry name" value="Oxid_FAD_bind_N"/>
</dbReference>
<comment type="caution">
    <text evidence="7">The sequence shown here is derived from an EMBL/GenBank/DDBJ whole genome shotgun (WGS) entry which is preliminary data.</text>
</comment>
<feature type="chain" id="PRO_5012867586" description="FAD-binding PCMH-type domain-containing protein" evidence="4">
    <location>
        <begin position="18"/>
        <end position="674"/>
    </location>
</feature>
<dbReference type="GO" id="GO:0071949">
    <property type="term" value="F:FAD binding"/>
    <property type="evidence" value="ECO:0007669"/>
    <property type="project" value="InterPro"/>
</dbReference>
<gene>
    <name evidence="7" type="ORF">PENDEC_c022G01772</name>
</gene>
<dbReference type="OMA" id="RCVGNEG"/>
<dbReference type="PROSITE" id="PS51253">
    <property type="entry name" value="HTH_CENPB"/>
    <property type="match status" value="1"/>
</dbReference>
<keyword evidence="3" id="KW-0238">DNA-binding</keyword>
<dbReference type="EMBL" id="MDYL01000022">
    <property type="protein sequence ID" value="OQD70593.1"/>
    <property type="molecule type" value="Genomic_DNA"/>
</dbReference>
<dbReference type="Proteomes" id="UP000191522">
    <property type="component" value="Unassembled WGS sequence"/>
</dbReference>
<dbReference type="Pfam" id="PF01565">
    <property type="entry name" value="FAD_binding_4"/>
    <property type="match status" value="1"/>
</dbReference>
<keyword evidence="8" id="KW-1185">Reference proteome</keyword>
<sequence length="674" mass="73890">MFFRSLLLLAVAQCAFAACKCSPTDDCWPPPSKWNSLNSSVDGQLIANQPIAQPCYPGPGQDAQLCQDIGQEWTNSKFQEASPVGFTYPVAVTCPPINASIAAYPLCQLGAVPVYTINATKANDVSEGIKFAKENNLRLVIKNTGHDIVQRSQGYGSLMIWIKYIHDGILFQQRYIPSNHSCHSNWTGSAITVGGGYIWEDVYAVAAKHNTIAVGGDDSTVGVIGGYIQGAGHGPTSHAFGLATDQVLEYTVVLASGKTVKANACQYSDLFTALRGGGGGTYGVVVSATIKVHPTRPVLAHTLLMTPTKGSLSDLVDASGSALSKYSVLSDRGFGGIGELLNMKGQTLYVHNFITLLENNSSSAIESTKQFVNQNLVRDLLPYNGTSLFVSSTFKQYPTFQSYFTSSTHQAQAGDNLIMISRFFDKKSLAGQKENLSSMLRTLFIETGPGARPSGSGLSLSLDAGGKVLQQQPYTSVNPAWRKTYALLTHVDLYPLNAGSQGVQEVKDRATFKKLKAMEALTPGMGTYLNEADGFDPQWKENWFGENYDWLKSVKQKYDPEDVFWCWRCVGNEGWEEVKGGTTYGPLSMKSDPNLDRATLANRMKGMISRHDSTPRSRNLTELEEKTILQYILDLDPQRFLPRLREVEDMANRLLAEHDAPRVGKRWASNFVKR</sequence>
<keyword evidence="2" id="KW-0560">Oxidoreductase</keyword>
<feature type="domain" description="FAD-binding PCMH-type" evidence="6">
    <location>
        <begin position="109"/>
        <end position="295"/>
    </location>
</feature>
<feature type="signal peptide" evidence="4">
    <location>
        <begin position="1"/>
        <end position="17"/>
    </location>
</feature>
<dbReference type="GO" id="GO:0016491">
    <property type="term" value="F:oxidoreductase activity"/>
    <property type="evidence" value="ECO:0007669"/>
    <property type="project" value="UniProtKB-KW"/>
</dbReference>
<evidence type="ECO:0000259" key="5">
    <source>
        <dbReference type="PROSITE" id="PS51253"/>
    </source>
</evidence>
<dbReference type="PROSITE" id="PS51387">
    <property type="entry name" value="FAD_PCMH"/>
    <property type="match status" value="1"/>
</dbReference>
<dbReference type="PANTHER" id="PTHR13878:SF91">
    <property type="entry name" value="FAD BINDING DOMAIN PROTEIN (AFU_ORTHOLOGUE AFUA_6G12070)-RELATED"/>
    <property type="match status" value="1"/>
</dbReference>
<evidence type="ECO:0000313" key="8">
    <source>
        <dbReference type="Proteomes" id="UP000191522"/>
    </source>
</evidence>
<dbReference type="OrthoDB" id="9983560at2759"/>
<dbReference type="InterPro" id="IPR016169">
    <property type="entry name" value="FAD-bd_PCMH_sub2"/>
</dbReference>
<dbReference type="InterPro" id="IPR036318">
    <property type="entry name" value="FAD-bd_PCMH-like_sf"/>
</dbReference>
<dbReference type="Gene3D" id="3.30.465.10">
    <property type="match status" value="2"/>
</dbReference>
<dbReference type="AlphaFoldDB" id="A0A1V6P0X5"/>